<organism evidence="14 15">
    <name type="scientific">Vombatus ursinus</name>
    <name type="common">Common wombat</name>
    <dbReference type="NCBI Taxonomy" id="29139"/>
    <lineage>
        <taxon>Eukaryota</taxon>
        <taxon>Metazoa</taxon>
        <taxon>Chordata</taxon>
        <taxon>Craniata</taxon>
        <taxon>Vertebrata</taxon>
        <taxon>Euteleostomi</taxon>
        <taxon>Mammalia</taxon>
        <taxon>Metatheria</taxon>
        <taxon>Diprotodontia</taxon>
        <taxon>Vombatidae</taxon>
        <taxon>Vombatus</taxon>
    </lineage>
</organism>
<feature type="domain" description="Sulfotransferase" evidence="13">
    <location>
        <begin position="197"/>
        <end position="469"/>
    </location>
</feature>
<keyword evidence="5" id="KW-0735">Signal-anchor</keyword>
<evidence type="ECO:0000313" key="14">
    <source>
        <dbReference type="Ensembl" id="ENSVURP00010030061.1"/>
    </source>
</evidence>
<dbReference type="PANTHER" id="PTHR10704:SF4">
    <property type="entry name" value="CARBOHYDRATE SULFOTRANSFERASE 6"/>
    <property type="match status" value="1"/>
</dbReference>
<evidence type="ECO:0000256" key="3">
    <source>
        <dbReference type="ARBA" id="ARBA00022679"/>
    </source>
</evidence>
<keyword evidence="9" id="KW-0325">Glycoprotein</keyword>
<dbReference type="InterPro" id="IPR051135">
    <property type="entry name" value="Gal/GlcNAc/GalNAc_ST"/>
</dbReference>
<dbReference type="EC" id="2.8.2.-" evidence="11"/>
<dbReference type="Gene3D" id="3.40.50.300">
    <property type="entry name" value="P-loop containing nucleotide triphosphate hydrolases"/>
    <property type="match status" value="1"/>
</dbReference>
<dbReference type="STRING" id="29139.ENSVURP00010030061"/>
<dbReference type="PANTHER" id="PTHR10704">
    <property type="entry name" value="CARBOHYDRATE SULFOTRANSFERASE"/>
    <property type="match status" value="1"/>
</dbReference>
<evidence type="ECO:0000256" key="9">
    <source>
        <dbReference type="ARBA" id="ARBA00023180"/>
    </source>
</evidence>
<comment type="subcellular location">
    <subcellularLocation>
        <location evidence="1">Golgi apparatus membrane</location>
        <topology evidence="1">Single-pass type II membrane protein</topology>
    </subcellularLocation>
</comment>
<dbReference type="Pfam" id="PF10149">
    <property type="entry name" value="TM231"/>
    <property type="match status" value="1"/>
</dbReference>
<evidence type="ECO:0000313" key="15">
    <source>
        <dbReference type="Proteomes" id="UP000314987"/>
    </source>
</evidence>
<dbReference type="InterPro" id="IPR027417">
    <property type="entry name" value="P-loop_NTPase"/>
</dbReference>
<evidence type="ECO:0000256" key="5">
    <source>
        <dbReference type="ARBA" id="ARBA00022968"/>
    </source>
</evidence>
<dbReference type="Ensembl" id="ENSVURT00010034231.1">
    <property type="protein sequence ID" value="ENSVURP00010030061.1"/>
    <property type="gene ID" value="ENSVURG00010022990.1"/>
</dbReference>
<name>A0A4X2M7A3_VOMUR</name>
<reference evidence="14" key="2">
    <citation type="submission" date="2025-08" db="UniProtKB">
        <authorList>
            <consortium name="Ensembl"/>
        </authorList>
    </citation>
    <scope>IDENTIFICATION</scope>
</reference>
<dbReference type="GO" id="GO:0006044">
    <property type="term" value="P:N-acetylglucosamine metabolic process"/>
    <property type="evidence" value="ECO:0007669"/>
    <property type="project" value="Ensembl"/>
</dbReference>
<dbReference type="OMA" id="WVNKLKF"/>
<dbReference type="SUPFAM" id="SSF52540">
    <property type="entry name" value="P-loop containing nucleoside triphosphate hydrolases"/>
    <property type="match status" value="1"/>
</dbReference>
<reference evidence="15" key="1">
    <citation type="submission" date="2018-12" db="EMBL/GenBank/DDBJ databases">
        <authorList>
            <person name="Yazar S."/>
        </authorList>
    </citation>
    <scope>NUCLEOTIDE SEQUENCE [LARGE SCALE GENOMIC DNA]</scope>
</reference>
<dbReference type="GO" id="GO:0018146">
    <property type="term" value="P:keratan sulfate proteoglycan biosynthetic process"/>
    <property type="evidence" value="ECO:0007669"/>
    <property type="project" value="Ensembl"/>
</dbReference>
<dbReference type="Proteomes" id="UP000314987">
    <property type="component" value="Unassembled WGS sequence"/>
</dbReference>
<keyword evidence="8 12" id="KW-0472">Membrane</keyword>
<dbReference type="GeneTree" id="ENSGT00940000162986"/>
<keyword evidence="10" id="KW-0119">Carbohydrate metabolism</keyword>
<feature type="transmembrane region" description="Helical" evidence="12">
    <location>
        <begin position="23"/>
        <end position="43"/>
    </location>
</feature>
<evidence type="ECO:0000256" key="2">
    <source>
        <dbReference type="ARBA" id="ARBA00005530"/>
    </source>
</evidence>
<dbReference type="GO" id="GO:0001517">
    <property type="term" value="F:N-acetylglucosamine 6-O-sulfotransferase activity"/>
    <property type="evidence" value="ECO:0007669"/>
    <property type="project" value="Ensembl"/>
</dbReference>
<protein>
    <recommendedName>
        <fullName evidence="11">Sulfotransferase</fullName>
        <ecNumber evidence="11">2.8.2.-</ecNumber>
    </recommendedName>
</protein>
<dbReference type="FunFam" id="3.40.50.300:FF:000703">
    <property type="entry name" value="Sulfotransferase"/>
    <property type="match status" value="1"/>
</dbReference>
<comment type="similarity">
    <text evidence="2">Belongs to the sulfotransferase 1 family. Gal/GlcNAc/GalNAc subfamily.</text>
</comment>
<dbReference type="GO" id="GO:0000139">
    <property type="term" value="C:Golgi membrane"/>
    <property type="evidence" value="ECO:0007669"/>
    <property type="project" value="UniProtKB-SubCell"/>
</dbReference>
<dbReference type="GO" id="GO:0006790">
    <property type="term" value="P:sulfur compound metabolic process"/>
    <property type="evidence" value="ECO:0007669"/>
    <property type="project" value="Ensembl"/>
</dbReference>
<evidence type="ECO:0000256" key="4">
    <source>
        <dbReference type="ARBA" id="ARBA00022692"/>
    </source>
</evidence>
<keyword evidence="3 11" id="KW-0808">Transferase</keyword>
<evidence type="ECO:0000256" key="8">
    <source>
        <dbReference type="ARBA" id="ARBA00023136"/>
    </source>
</evidence>
<keyword evidence="6 12" id="KW-1133">Transmembrane helix</keyword>
<evidence type="ECO:0000256" key="1">
    <source>
        <dbReference type="ARBA" id="ARBA00004323"/>
    </source>
</evidence>
<evidence type="ECO:0000259" key="13">
    <source>
        <dbReference type="Pfam" id="PF00685"/>
    </source>
</evidence>
<reference evidence="14" key="3">
    <citation type="submission" date="2025-09" db="UniProtKB">
        <authorList>
            <consortium name="Ensembl"/>
        </authorList>
    </citation>
    <scope>IDENTIFICATION</scope>
</reference>
<sequence>MALYDLYSHPAEIVYRAGLCSKAAIFLLLVTSLTYIPPLLVAFRSQGFWLKRSSYEEQPTVRYQHEVLFVALLGPSSSSGEYLAWSTFPTFNQFQGDNLRVPLVSAREEDKNQDGKMDVLHFRLELPLKPTEHVLGVQLILTFSYQLTAPCATMAWLRISSTGMAVLFMVQTGLLLYLYTHHNHLLPSLKEKPAHVHVLILSSWRSGSSFVGQLFSQHPDVFYLMEPAWHVWVTLSQSNAEVLHMAVRDLVRSVFLCDMNVFSAYLPWYRTLSDLFQWAVSRALCSPPACSAFRREDITSEAACKSRCGQQPFRAVAKACRSYSHVVLKEVRFFNLQVLYPLLTDPSLNLHIIHLVRDPRAVLKSREQSAKALARDNGIVLGTNGTWVEADPGLRVVQEVCRSHVRITEVAMQKPPPFLQGRYRLVRFEDLVRNPLAEIQSMYDFAGLRLTPQLEGWIYNITHGQGPGQLKEAFKITSRDALNVSQAWRHALPFPKIHRVQELCAGALRVLGYRPVDSEKEQKDLTLDLVLPQGRSKFSWTSSASSYAREK</sequence>
<feature type="transmembrane region" description="Helical" evidence="12">
    <location>
        <begin position="155"/>
        <end position="179"/>
    </location>
</feature>
<keyword evidence="7" id="KW-0333">Golgi apparatus</keyword>
<proteinExistence type="inferred from homology"/>
<evidence type="ECO:0000256" key="7">
    <source>
        <dbReference type="ARBA" id="ARBA00023034"/>
    </source>
</evidence>
<dbReference type="InterPro" id="IPR000863">
    <property type="entry name" value="Sulfotransferase_dom"/>
</dbReference>
<dbReference type="AlphaFoldDB" id="A0A4X2M7A3"/>
<evidence type="ECO:0000256" key="11">
    <source>
        <dbReference type="RuleBase" id="RU361155"/>
    </source>
</evidence>
<evidence type="ECO:0000256" key="10">
    <source>
        <dbReference type="ARBA" id="ARBA00023277"/>
    </source>
</evidence>
<keyword evidence="4 12" id="KW-0812">Transmembrane</keyword>
<dbReference type="Pfam" id="PF00685">
    <property type="entry name" value="Sulfotransfer_1"/>
    <property type="match status" value="1"/>
</dbReference>
<evidence type="ECO:0000256" key="6">
    <source>
        <dbReference type="ARBA" id="ARBA00022989"/>
    </source>
</evidence>
<evidence type="ECO:0000256" key="12">
    <source>
        <dbReference type="SAM" id="Phobius"/>
    </source>
</evidence>
<accession>A0A4X2M7A3</accession>
<dbReference type="InterPro" id="IPR019306">
    <property type="entry name" value="TMEM231"/>
</dbReference>
<keyword evidence="15" id="KW-1185">Reference proteome</keyword>